<dbReference type="OrthoDB" id="5966441at2"/>
<keyword evidence="2" id="KW-0732">Signal</keyword>
<evidence type="ECO:0000313" key="4">
    <source>
        <dbReference type="Proteomes" id="UP000199771"/>
    </source>
</evidence>
<dbReference type="AlphaFoldDB" id="A0A1I2KGZ3"/>
<feature type="region of interest" description="Disordered" evidence="1">
    <location>
        <begin position="48"/>
        <end position="96"/>
    </location>
</feature>
<evidence type="ECO:0000313" key="3">
    <source>
        <dbReference type="EMBL" id="SFF65628.1"/>
    </source>
</evidence>
<dbReference type="Proteomes" id="UP000199771">
    <property type="component" value="Unassembled WGS sequence"/>
</dbReference>
<feature type="chain" id="PRO_5011704506" evidence="2">
    <location>
        <begin position="20"/>
        <end position="160"/>
    </location>
</feature>
<dbReference type="EMBL" id="FOOC01000018">
    <property type="protein sequence ID" value="SFF65628.1"/>
    <property type="molecule type" value="Genomic_DNA"/>
</dbReference>
<keyword evidence="4" id="KW-1185">Reference proteome</keyword>
<proteinExistence type="predicted"/>
<dbReference type="RefSeq" id="WP_091535689.1">
    <property type="nucleotide sequence ID" value="NZ_FOOC01000018.1"/>
</dbReference>
<evidence type="ECO:0000256" key="2">
    <source>
        <dbReference type="SAM" id="SignalP"/>
    </source>
</evidence>
<feature type="signal peptide" evidence="2">
    <location>
        <begin position="1"/>
        <end position="19"/>
    </location>
</feature>
<organism evidence="3 4">
    <name type="scientific">Fontimonas thermophila</name>
    <dbReference type="NCBI Taxonomy" id="1076937"/>
    <lineage>
        <taxon>Bacteria</taxon>
        <taxon>Pseudomonadati</taxon>
        <taxon>Pseudomonadota</taxon>
        <taxon>Gammaproteobacteria</taxon>
        <taxon>Nevskiales</taxon>
        <taxon>Nevskiaceae</taxon>
        <taxon>Fontimonas</taxon>
    </lineage>
</organism>
<name>A0A1I2KGZ3_9GAMM</name>
<accession>A0A1I2KGZ3</accession>
<reference evidence="3 4" key="1">
    <citation type="submission" date="2016-10" db="EMBL/GenBank/DDBJ databases">
        <authorList>
            <person name="de Groot N.N."/>
        </authorList>
    </citation>
    <scope>NUCLEOTIDE SEQUENCE [LARGE SCALE GENOMIC DNA]</scope>
    <source>
        <strain evidence="3 4">DSM 23609</strain>
    </source>
</reference>
<dbReference type="STRING" id="1076937.SAMN04488120_11819"/>
<gene>
    <name evidence="3" type="ORF">SAMN04488120_11819</name>
</gene>
<feature type="compositionally biased region" description="Low complexity" evidence="1">
    <location>
        <begin position="50"/>
        <end position="67"/>
    </location>
</feature>
<evidence type="ECO:0000256" key="1">
    <source>
        <dbReference type="SAM" id="MobiDB-lite"/>
    </source>
</evidence>
<protein>
    <submittedName>
        <fullName evidence="3">Uncharacterized protein</fullName>
    </submittedName>
</protein>
<sequence length="160" mass="17591">MPRHRLPLMLALFSLPGFAGDAALNRCAALADAQARLACYDALARSAHVAPDTDPGPAPAASVPAADPSDRFGAEDLPPSRSPAENGPDRIESRLTGPLNGWKKGTLFELENGQVWRCIDDREVYWVADRPKVTIRRGFMGNYWLKVEGLNTQARVRRIR</sequence>